<gene>
    <name evidence="3" type="ORF">F0245_22070</name>
</gene>
<dbReference type="InterPro" id="IPR050625">
    <property type="entry name" value="ParA/MinD_ATPase"/>
</dbReference>
<proteinExistence type="predicted"/>
<dbReference type="RefSeq" id="WP_171369247.1">
    <property type="nucleotide sequence ID" value="NZ_VTXW01000033.1"/>
</dbReference>
<dbReference type="Proteomes" id="UP000525336">
    <property type="component" value="Unassembled WGS sequence"/>
</dbReference>
<protein>
    <recommendedName>
        <fullName evidence="5">Chromosome partitioning protein ParA</fullName>
    </recommendedName>
</protein>
<dbReference type="GO" id="GO:0005829">
    <property type="term" value="C:cytosol"/>
    <property type="evidence" value="ECO:0007669"/>
    <property type="project" value="TreeGrafter"/>
</dbReference>
<dbReference type="SUPFAM" id="SSF52540">
    <property type="entry name" value="P-loop containing nucleoside triphosphate hydrolases"/>
    <property type="match status" value="1"/>
</dbReference>
<dbReference type="AlphaFoldDB" id="A0A7Y4DTQ8"/>
<dbReference type="EMBL" id="VTXW01000033">
    <property type="protein sequence ID" value="NOH36010.1"/>
    <property type="molecule type" value="Genomic_DNA"/>
</dbReference>
<evidence type="ECO:0008006" key="5">
    <source>
        <dbReference type="Google" id="ProtNLM"/>
    </source>
</evidence>
<evidence type="ECO:0000256" key="1">
    <source>
        <dbReference type="ARBA" id="ARBA00022741"/>
    </source>
</evidence>
<organism evidence="3 4">
    <name type="scientific">Vibrio chagasii</name>
    <dbReference type="NCBI Taxonomy" id="170679"/>
    <lineage>
        <taxon>Bacteria</taxon>
        <taxon>Pseudomonadati</taxon>
        <taxon>Pseudomonadota</taxon>
        <taxon>Gammaproteobacteria</taxon>
        <taxon>Vibrionales</taxon>
        <taxon>Vibrionaceae</taxon>
        <taxon>Vibrio</taxon>
    </lineage>
</organism>
<evidence type="ECO:0000313" key="4">
    <source>
        <dbReference type="Proteomes" id="UP000525336"/>
    </source>
</evidence>
<comment type="caution">
    <text evidence="3">The sequence shown here is derived from an EMBL/GenBank/DDBJ whole genome shotgun (WGS) entry which is preliminary data.</text>
</comment>
<evidence type="ECO:0000313" key="3">
    <source>
        <dbReference type="EMBL" id="NOH36010.1"/>
    </source>
</evidence>
<keyword evidence="1" id="KW-0547">Nucleotide-binding</keyword>
<dbReference type="GO" id="GO:0009898">
    <property type="term" value="C:cytoplasmic side of plasma membrane"/>
    <property type="evidence" value="ECO:0007669"/>
    <property type="project" value="TreeGrafter"/>
</dbReference>
<name>A0A7Y4DTQ8_9VIBR</name>
<keyword evidence="2" id="KW-0067">ATP-binding</keyword>
<dbReference type="InterPro" id="IPR027417">
    <property type="entry name" value="P-loop_NTPase"/>
</dbReference>
<accession>A0A7Y4DTQ8</accession>
<evidence type="ECO:0000256" key="2">
    <source>
        <dbReference type="ARBA" id="ARBA00022840"/>
    </source>
</evidence>
<dbReference type="GO" id="GO:0051782">
    <property type="term" value="P:negative regulation of cell division"/>
    <property type="evidence" value="ECO:0007669"/>
    <property type="project" value="TreeGrafter"/>
</dbReference>
<dbReference type="PANTHER" id="PTHR43384:SF6">
    <property type="entry name" value="SEPTUM SITE-DETERMINING PROTEIN MIND HOMOLOG, CHLOROPLASTIC"/>
    <property type="match status" value="1"/>
</dbReference>
<sequence length="411" mass="45583">MVELADLLNSKDLSDSVTSGFQSLLVFDSEDFQRFVEEAFRFEGFDVPICVPLGDSNIENKLANARAKFLILDLTGSEDLQSDISAMSHVIPTGMNVLVVGMEDKISVERDMRQLGFHYTFWFNDKVNLIESVKNAELNWRGTAETSRYRQAKRIALLGTRGGVGTTTLSAFLAKCLSEVHSSHCVIVDQNNFGGHFDVVLGAKHAGKKELASGSTGTAMDASAAMSLTQKINSRLSLLSMQSSELNALEMKDYSRGLYPQIGTACHFIIEDAAQGLLAKEDLRFYAKEIDILVLVIEPSLESLRQASKVQAILQEEKSRIRLLTVVNYTKPNNAYTVSVQEIESVLRSSVDVCIPFEPRLAQLLMDKGSILTQTWPLTGSIMSLVRSVLGIKRTDESTRFSLKKLLQRNR</sequence>
<reference evidence="3 4" key="1">
    <citation type="submission" date="2019-09" db="EMBL/GenBank/DDBJ databases">
        <title>Draft genome sequencing and comparative genomics of hatchery-associated Vibrios.</title>
        <authorList>
            <person name="Kehlet-Delgado H."/>
            <person name="Mueller R.S."/>
        </authorList>
    </citation>
    <scope>NUCLEOTIDE SEQUENCE [LARGE SCALE GENOMIC DNA]</scope>
    <source>
        <strain evidence="3 4">00-90-10</strain>
    </source>
</reference>
<dbReference type="PANTHER" id="PTHR43384">
    <property type="entry name" value="SEPTUM SITE-DETERMINING PROTEIN MIND HOMOLOG, CHLOROPLASTIC-RELATED"/>
    <property type="match status" value="1"/>
</dbReference>
<dbReference type="GO" id="GO:0005524">
    <property type="term" value="F:ATP binding"/>
    <property type="evidence" value="ECO:0007669"/>
    <property type="project" value="UniProtKB-KW"/>
</dbReference>
<dbReference type="Gene3D" id="3.40.50.300">
    <property type="entry name" value="P-loop containing nucleotide triphosphate hydrolases"/>
    <property type="match status" value="1"/>
</dbReference>
<dbReference type="GO" id="GO:0016887">
    <property type="term" value="F:ATP hydrolysis activity"/>
    <property type="evidence" value="ECO:0007669"/>
    <property type="project" value="TreeGrafter"/>
</dbReference>